<evidence type="ECO:0000259" key="2">
    <source>
        <dbReference type="Pfam" id="PF20153"/>
    </source>
</evidence>
<dbReference type="AlphaFoldDB" id="A0AAD4Q6Y5"/>
<dbReference type="InterPro" id="IPR045338">
    <property type="entry name" value="DUF6535"/>
</dbReference>
<sequence>MIYSKAGTSCLCLSIAGGAVASPFSRSLFTLHFTVRSFVKSMAAPSVAVNLDPRLFEQEMAQRVGDQELAYIGLEGVNLNTDTVSDPDGVSSQTVESSAQVAATIMDGSNPLFSMYNEATAEHDRKMAENWRSDADNAVIVNGLFSVMVAIFLRGSYQDLRLNSQEVSAFYLSQIYQLSAGQNTPLPFRVPDPSTFSPTPSSVRSSALWSLSLVISLACMVIATLLRQWARQYLHITQELCSPRNRARVRELIVRGVEMEQLRRMSSVLPGLFHLSVLLFLSGLIHSSNNSAVDLAILLIALICIALYCFASVISLSPFGNIFYTPLSSFAWFSWSRVVWLTSTLLYKFSIRLPFIGYRTQHHFWELSRAYLSWTHRDTVMNMEDLARKRSSSLDPSVVSRVFDSLGAHEDLEQFLSAIPGFYDSSEVKKDVSVLERLNDKTLAPAIASFMDHSLSSNLLTGPKKQQRITICLQAMNADPLLLQCTFRQTLRTLNSDIFECIDFVRLALEHLHSDDPDPWVKDYAQCVVAVAMNRVHLDDGAWVDIAWRYLEPHHAQYRWEAHNLRLCNFIYLARRLVDSRLQNSDQFEHGRDWHIALVEARKLVDIRGTARELRLEFGSLWHRLVDAAETEHLSLVTRRNAYTVLSILSTVYTDIPEATTTDRSHEM</sequence>
<gene>
    <name evidence="3" type="ORF">EDB92DRAFT_892754</name>
</gene>
<reference evidence="3" key="1">
    <citation type="submission" date="2022-01" db="EMBL/GenBank/DDBJ databases">
        <title>Comparative genomics reveals a dynamic genome evolution in the ectomycorrhizal milk-cap (Lactarius) mushrooms.</title>
        <authorList>
            <consortium name="DOE Joint Genome Institute"/>
            <person name="Lebreton A."/>
            <person name="Tang N."/>
            <person name="Kuo A."/>
            <person name="LaButti K."/>
            <person name="Drula E."/>
            <person name="Barry K."/>
            <person name="Clum A."/>
            <person name="Lipzen A."/>
            <person name="Mousain D."/>
            <person name="Ng V."/>
            <person name="Wang R."/>
            <person name="Wang X."/>
            <person name="Dai Y."/>
            <person name="Henrissat B."/>
            <person name="Grigoriev I.V."/>
            <person name="Guerin-Laguette A."/>
            <person name="Yu F."/>
            <person name="Martin F.M."/>
        </authorList>
    </citation>
    <scope>NUCLEOTIDE SEQUENCE</scope>
    <source>
        <strain evidence="3">QP</strain>
    </source>
</reference>
<keyword evidence="4" id="KW-1185">Reference proteome</keyword>
<keyword evidence="1" id="KW-0472">Membrane</keyword>
<accession>A0AAD4Q6Y5</accession>
<feature type="transmembrane region" description="Helical" evidence="1">
    <location>
        <begin position="292"/>
        <end position="311"/>
    </location>
</feature>
<dbReference type="Proteomes" id="UP001201163">
    <property type="component" value="Unassembled WGS sequence"/>
</dbReference>
<dbReference type="Pfam" id="PF20153">
    <property type="entry name" value="DUF6535"/>
    <property type="match status" value="1"/>
</dbReference>
<feature type="domain" description="DUF6535" evidence="2">
    <location>
        <begin position="115"/>
        <end position="286"/>
    </location>
</feature>
<feature type="transmembrane region" description="Helical" evidence="1">
    <location>
        <begin position="207"/>
        <end position="226"/>
    </location>
</feature>
<name>A0AAD4Q6Y5_9AGAM</name>
<feature type="transmembrane region" description="Helical" evidence="1">
    <location>
        <begin position="268"/>
        <end position="286"/>
    </location>
</feature>
<comment type="caution">
    <text evidence="3">The sequence shown here is derived from an EMBL/GenBank/DDBJ whole genome shotgun (WGS) entry which is preliminary data.</text>
</comment>
<evidence type="ECO:0000313" key="4">
    <source>
        <dbReference type="Proteomes" id="UP001201163"/>
    </source>
</evidence>
<keyword evidence="1" id="KW-0812">Transmembrane</keyword>
<proteinExistence type="predicted"/>
<protein>
    <recommendedName>
        <fullName evidence="2">DUF6535 domain-containing protein</fullName>
    </recommendedName>
</protein>
<organism evidence="3 4">
    <name type="scientific">Lactarius akahatsu</name>
    <dbReference type="NCBI Taxonomy" id="416441"/>
    <lineage>
        <taxon>Eukaryota</taxon>
        <taxon>Fungi</taxon>
        <taxon>Dikarya</taxon>
        <taxon>Basidiomycota</taxon>
        <taxon>Agaricomycotina</taxon>
        <taxon>Agaricomycetes</taxon>
        <taxon>Russulales</taxon>
        <taxon>Russulaceae</taxon>
        <taxon>Lactarius</taxon>
    </lineage>
</organism>
<evidence type="ECO:0000313" key="3">
    <source>
        <dbReference type="EMBL" id="KAH8989060.1"/>
    </source>
</evidence>
<keyword evidence="1" id="KW-1133">Transmembrane helix</keyword>
<evidence type="ECO:0000256" key="1">
    <source>
        <dbReference type="SAM" id="Phobius"/>
    </source>
</evidence>
<dbReference type="EMBL" id="JAKELL010000039">
    <property type="protein sequence ID" value="KAH8989060.1"/>
    <property type="molecule type" value="Genomic_DNA"/>
</dbReference>
<feature type="transmembrane region" description="Helical" evidence="1">
    <location>
        <begin position="323"/>
        <end position="347"/>
    </location>
</feature>